<dbReference type="Proteomes" id="UP000789901">
    <property type="component" value="Unassembled WGS sequence"/>
</dbReference>
<gene>
    <name evidence="2" type="ORF">GMARGA_LOCUS36148</name>
</gene>
<feature type="region of interest" description="Disordered" evidence="1">
    <location>
        <begin position="40"/>
        <end position="59"/>
    </location>
</feature>
<comment type="caution">
    <text evidence="2">The sequence shown here is derived from an EMBL/GenBank/DDBJ whole genome shotgun (WGS) entry which is preliminary data.</text>
</comment>
<dbReference type="EMBL" id="CAJVQB010069986">
    <property type="protein sequence ID" value="CAG8842733.1"/>
    <property type="molecule type" value="Genomic_DNA"/>
</dbReference>
<keyword evidence="3" id="KW-1185">Reference proteome</keyword>
<proteinExistence type="predicted"/>
<protein>
    <submittedName>
        <fullName evidence="2">18177_t:CDS:1</fullName>
    </submittedName>
</protein>
<evidence type="ECO:0000313" key="3">
    <source>
        <dbReference type="Proteomes" id="UP000789901"/>
    </source>
</evidence>
<feature type="non-terminal residue" evidence="2">
    <location>
        <position position="1"/>
    </location>
</feature>
<name>A0ABN7WX04_GIGMA</name>
<accession>A0ABN7WX04</accession>
<sequence>AAKKTVPYFQIKKTVKAKQQKTAIAKAAIALGKLIRETYKSSRKNKSQQIPHSREDLEG</sequence>
<reference evidence="2 3" key="1">
    <citation type="submission" date="2021-06" db="EMBL/GenBank/DDBJ databases">
        <authorList>
            <person name="Kallberg Y."/>
            <person name="Tangrot J."/>
            <person name="Rosling A."/>
        </authorList>
    </citation>
    <scope>NUCLEOTIDE SEQUENCE [LARGE SCALE GENOMIC DNA]</scope>
    <source>
        <strain evidence="2 3">120-4 pot B 10/14</strain>
    </source>
</reference>
<evidence type="ECO:0000313" key="2">
    <source>
        <dbReference type="EMBL" id="CAG8842733.1"/>
    </source>
</evidence>
<organism evidence="2 3">
    <name type="scientific">Gigaspora margarita</name>
    <dbReference type="NCBI Taxonomy" id="4874"/>
    <lineage>
        <taxon>Eukaryota</taxon>
        <taxon>Fungi</taxon>
        <taxon>Fungi incertae sedis</taxon>
        <taxon>Mucoromycota</taxon>
        <taxon>Glomeromycotina</taxon>
        <taxon>Glomeromycetes</taxon>
        <taxon>Diversisporales</taxon>
        <taxon>Gigasporaceae</taxon>
        <taxon>Gigaspora</taxon>
    </lineage>
</organism>
<evidence type="ECO:0000256" key="1">
    <source>
        <dbReference type="SAM" id="MobiDB-lite"/>
    </source>
</evidence>